<dbReference type="EMBL" id="JAMZIH010008187">
    <property type="protein sequence ID" value="KAJ1672553.1"/>
    <property type="molecule type" value="Genomic_DNA"/>
</dbReference>
<evidence type="ECO:0000313" key="1">
    <source>
        <dbReference type="EMBL" id="KAJ1672553.1"/>
    </source>
</evidence>
<evidence type="ECO:0000313" key="2">
    <source>
        <dbReference type="Proteomes" id="UP001145114"/>
    </source>
</evidence>
<reference evidence="1" key="1">
    <citation type="submission" date="2022-06" db="EMBL/GenBank/DDBJ databases">
        <title>Phylogenomic reconstructions and comparative analyses of Kickxellomycotina fungi.</title>
        <authorList>
            <person name="Reynolds N.K."/>
            <person name="Stajich J.E."/>
            <person name="Barry K."/>
            <person name="Grigoriev I.V."/>
            <person name="Crous P."/>
            <person name="Smith M.E."/>
        </authorList>
    </citation>
    <scope>NUCLEOTIDE SEQUENCE</scope>
    <source>
        <strain evidence="1">RSA 2271</strain>
    </source>
</reference>
<accession>A0ACC1H843</accession>
<keyword evidence="1" id="KW-0378">Hydrolase</keyword>
<keyword evidence="2" id="KW-1185">Reference proteome</keyword>
<dbReference type="EC" id="3.4.24.37" evidence="1"/>
<name>A0ACC1H843_9FUNG</name>
<proteinExistence type="predicted"/>
<sequence length="339" mass="39885">MREDVYARILKVVENRAIIESLSPLDRRLVERIDRDYRRSGLRLDRAKREELRKIKQELAELASQFSRHISEEDAEVLYTRGELSGMPDSFFDGRETRVDDADGVEKFVVTTKYPDLYPVLMHAKRWQARKALKLKEETRCPENIAIIEKAIKLRYQAAQLMGYRTHADYQLEIMMAKKPDHVTKFESDLRARLNVLAELELKTMDELKAEELESFGEPVDTTLYSWDYLYYKNLIKERQYNVSDEEVKQYLSMENVTKGILDTYQHTLGLRFVRSSEPGWHKDVFVYEVWDAKTGEFVGHFLMDLYPREGKYNHAACFPIRSGFERPDGTREYPVAAI</sequence>
<comment type="caution">
    <text evidence="1">The sequence shown here is derived from an EMBL/GenBank/DDBJ whole genome shotgun (WGS) entry which is preliminary data.</text>
</comment>
<gene>
    <name evidence="1" type="primary">PRD1</name>
    <name evidence="1" type="ORF">EV182_006955</name>
</gene>
<organism evidence="1 2">
    <name type="scientific">Spiromyces aspiralis</name>
    <dbReference type="NCBI Taxonomy" id="68401"/>
    <lineage>
        <taxon>Eukaryota</taxon>
        <taxon>Fungi</taxon>
        <taxon>Fungi incertae sedis</taxon>
        <taxon>Zoopagomycota</taxon>
        <taxon>Kickxellomycotina</taxon>
        <taxon>Kickxellomycetes</taxon>
        <taxon>Kickxellales</taxon>
        <taxon>Kickxellaceae</taxon>
        <taxon>Spiromyces</taxon>
    </lineage>
</organism>
<feature type="non-terminal residue" evidence="1">
    <location>
        <position position="339"/>
    </location>
</feature>
<dbReference type="Proteomes" id="UP001145114">
    <property type="component" value="Unassembled WGS sequence"/>
</dbReference>
<protein>
    <submittedName>
        <fullName evidence="1">Metalloendopeptidase</fullName>
        <ecNumber evidence="1">3.4.24.37</ecNumber>
    </submittedName>
</protein>